<dbReference type="AlphaFoldDB" id="A0A2T3FVA0"/>
<dbReference type="EMBL" id="PYLO01000001">
    <property type="protein sequence ID" value="PST39179.1"/>
    <property type="molecule type" value="Genomic_DNA"/>
</dbReference>
<evidence type="ECO:0000313" key="1">
    <source>
        <dbReference type="EMBL" id="PST39179.1"/>
    </source>
</evidence>
<organism evidence="1 2">
    <name type="scientific">Clostridium fessum</name>
    <dbReference type="NCBI Taxonomy" id="2126740"/>
    <lineage>
        <taxon>Bacteria</taxon>
        <taxon>Bacillati</taxon>
        <taxon>Bacillota</taxon>
        <taxon>Clostridia</taxon>
        <taxon>Eubacteriales</taxon>
        <taxon>Clostridiaceae</taxon>
        <taxon>Clostridium</taxon>
    </lineage>
</organism>
<dbReference type="Proteomes" id="UP000241048">
    <property type="component" value="Unassembled WGS sequence"/>
</dbReference>
<sequence>MKKQGSCSEQYGSGCPVFIVKIKESPCEKISGAVMSGSAKIRLKEQKCFFCEISVSGAYTIRLLFRK</sequence>
<evidence type="ECO:0000313" key="2">
    <source>
        <dbReference type="Proteomes" id="UP000241048"/>
    </source>
</evidence>
<keyword evidence="2" id="KW-1185">Reference proteome</keyword>
<protein>
    <submittedName>
        <fullName evidence="1">Uncharacterized protein</fullName>
    </submittedName>
</protein>
<name>A0A2T3FVA0_9CLOT</name>
<comment type="caution">
    <text evidence="1">The sequence shown here is derived from an EMBL/GenBank/DDBJ whole genome shotgun (WGS) entry which is preliminary data.</text>
</comment>
<gene>
    <name evidence="1" type="ORF">C7U56_04545</name>
</gene>
<reference evidence="1 2" key="1">
    <citation type="submission" date="2018-03" db="EMBL/GenBank/DDBJ databases">
        <title>Lachnoclostridium SNUG30386 gen.nov., sp.nov., isolated from human faeces.</title>
        <authorList>
            <person name="Seo B."/>
            <person name="Jeon K."/>
            <person name="Ko G."/>
        </authorList>
    </citation>
    <scope>NUCLEOTIDE SEQUENCE [LARGE SCALE GENOMIC DNA]</scope>
    <source>
        <strain evidence="1 2">SNUG30386</strain>
    </source>
</reference>
<accession>A0A2T3FVA0</accession>
<proteinExistence type="predicted"/>